<protein>
    <submittedName>
        <fullName evidence="1">Uncharacterized protein</fullName>
    </submittedName>
</protein>
<organism evidence="1 2">
    <name type="scientific">Rhodovibrio sodomensis</name>
    <dbReference type="NCBI Taxonomy" id="1088"/>
    <lineage>
        <taxon>Bacteria</taxon>
        <taxon>Pseudomonadati</taxon>
        <taxon>Pseudomonadota</taxon>
        <taxon>Alphaproteobacteria</taxon>
        <taxon>Rhodospirillales</taxon>
        <taxon>Rhodovibrionaceae</taxon>
        <taxon>Rhodovibrio</taxon>
    </lineage>
</organism>
<name>A0ABS1DAT2_9PROT</name>
<evidence type="ECO:0000313" key="2">
    <source>
        <dbReference type="Proteomes" id="UP001296873"/>
    </source>
</evidence>
<gene>
    <name evidence="1" type="ORF">CKO28_01440</name>
</gene>
<dbReference type="PROSITE" id="PS51257">
    <property type="entry name" value="PROKAR_LIPOPROTEIN"/>
    <property type="match status" value="1"/>
</dbReference>
<comment type="caution">
    <text evidence="1">The sequence shown here is derived from an EMBL/GenBank/DDBJ whole genome shotgun (WGS) entry which is preliminary data.</text>
</comment>
<reference evidence="1 2" key="1">
    <citation type="journal article" date="2020" name="Microorganisms">
        <title>Osmotic Adaptation and Compatible Solute Biosynthesis of Phototrophic Bacteria as Revealed from Genome Analyses.</title>
        <authorList>
            <person name="Imhoff J.F."/>
            <person name="Rahn T."/>
            <person name="Kunzel S."/>
            <person name="Keller A."/>
            <person name="Neulinger S.C."/>
        </authorList>
    </citation>
    <scope>NUCLEOTIDE SEQUENCE [LARGE SCALE GENOMIC DNA]</scope>
    <source>
        <strain evidence="1 2">DSM 9895</strain>
    </source>
</reference>
<dbReference type="EMBL" id="NRRL01000001">
    <property type="protein sequence ID" value="MBK1666708.1"/>
    <property type="molecule type" value="Genomic_DNA"/>
</dbReference>
<evidence type="ECO:0000313" key="1">
    <source>
        <dbReference type="EMBL" id="MBK1666708.1"/>
    </source>
</evidence>
<dbReference type="Proteomes" id="UP001296873">
    <property type="component" value="Unassembled WGS sequence"/>
</dbReference>
<proteinExistence type="predicted"/>
<dbReference type="RefSeq" id="WP_200338763.1">
    <property type="nucleotide sequence ID" value="NZ_NRRL01000001.1"/>
</dbReference>
<sequence>MNKLDRMIEETGLMPHITAGCVIQELGGYRLNQDSQDTLGTWLYENERAIAGQLAVQAAEIYAANADENSTFAQDLRSGTKGRDMLFSFMRHWLSALLVKERGEAAQRLLPPDFARGVPAPGSTFV</sequence>
<accession>A0ABS1DAT2</accession>
<keyword evidence="2" id="KW-1185">Reference proteome</keyword>